<dbReference type="SUPFAM" id="SSF54001">
    <property type="entry name" value="Cysteine proteinases"/>
    <property type="match status" value="1"/>
</dbReference>
<dbReference type="Gene3D" id="2.60.40.3140">
    <property type="match status" value="1"/>
</dbReference>
<dbReference type="InterPro" id="IPR011990">
    <property type="entry name" value="TPR-like_helical_dom_sf"/>
</dbReference>
<evidence type="ECO:0000256" key="1">
    <source>
        <dbReference type="ARBA" id="ARBA00022737"/>
    </source>
</evidence>
<dbReference type="SUPFAM" id="SSF48452">
    <property type="entry name" value="TPR-like"/>
    <property type="match status" value="2"/>
</dbReference>
<dbReference type="RefSeq" id="WP_228226262.1">
    <property type="nucleotide sequence ID" value="NZ_JAJGNP010000002.1"/>
</dbReference>
<dbReference type="EMBL" id="JAJGNP010000002">
    <property type="protein sequence ID" value="MCC4231815.1"/>
    <property type="molecule type" value="Genomic_DNA"/>
</dbReference>
<dbReference type="Pfam" id="PF12969">
    <property type="entry name" value="DUF3857"/>
    <property type="match status" value="1"/>
</dbReference>
<keyword evidence="5" id="KW-1185">Reference proteome</keyword>
<reference evidence="4 5" key="1">
    <citation type="submission" date="2021-10" db="EMBL/GenBank/DDBJ databases">
        <title>The diversity and Nitrogen Metabolism of Culturable Nitrate-Utilizing Bacteria Within the Oxygen Minimum Zone of the Changjiang (Yangtze River)Estuary.</title>
        <authorList>
            <person name="Zhang D."/>
            <person name="Zheng J."/>
            <person name="Liu S."/>
            <person name="He W."/>
        </authorList>
    </citation>
    <scope>NUCLEOTIDE SEQUENCE [LARGE SCALE GENOMIC DNA]</scope>
    <source>
        <strain evidence="4 5">FXH275-2</strain>
    </source>
</reference>
<dbReference type="Gene3D" id="3.10.620.30">
    <property type="match status" value="1"/>
</dbReference>
<name>A0ABS8H0V7_9SPHN</name>
<sequence>MGIAAPAWAGETPLYQPAPAWITPAVMPKIAVGADAPTTLILDNQYRIEKGQLWSYADIATRAGSAEELTRLSSLTLPWAPDKGDLIIHQLSILRGDEVIDALAGDRKFTVLRREERLEALQISGILTATMAVEGVRVGDIVRLRYSVVSKDDALAGHVQNVTGLPAAPFRLGYGRVRALWADGSAPHWKLLAKDVEAEPVKKGGVTELTFALPLSKQPEMPADAPSRFTHPPLFEMSSFGSWADVSKTMAPLYATGGLIADGSPLAVELTRLKGMAGSAMDKAAAALQLVQDNVRYLMVGMNGGNYVPQKPADTWALRYGDCKAKTLLLLAMLRGLDIEAEPVLASSAMGDFVPERLPSVAAFDHVLVRAVIDGKSYWLDGTGLGTRLEDIGDTPQFGWVLPVRGTGADLMAIATHANARPAIDIEVNADESGHERLPSVFDAKAVLRGQIATMINAGLGQMDAKRRDELIRGFFNEQIGTAQYADVGIATDPASATVSFTARGVTTSPWELTDRRYRRSTSKLIDAISFAPDRARPAWLDIPAATSAPIGVRYHLRLRLPHGGKDYRIEGEQDLSRSVAGYDLRRTVRLDGGVLEVDERTDATGVEIAADRLPDERDALATVQAGSPRVIGTEKPTYLWDYDAATIASWPQSKAVEAIFAKAIAADAENSDGYSSRGNFRWGIGDYKNGLADLDKAIAIEPSVALYLQRAYRRFQTGDVAGALADGRLARQLDPASGGAVATVASYLAESGKLDDALAIVDAKIAIGGEQRDGYRNYKANLLGTYGDATKALEIINAQLAEKPGTTSLYNDLCWIKGTRNIDLESAKQDCTQAVELSSGSMAAIDSRAMLWFRMGRFEDALSDLDVVVAQEPEKAPSRFMRGIVLKRLGRNSDGDAELVIARRIDPHIPATYARFGITP</sequence>
<dbReference type="InterPro" id="IPR050498">
    <property type="entry name" value="Ycf3"/>
</dbReference>
<accession>A0ABS8H0V7</accession>
<feature type="domain" description="DUF3857" evidence="3">
    <location>
        <begin position="69"/>
        <end position="212"/>
    </location>
</feature>
<dbReference type="PANTHER" id="PTHR44858">
    <property type="entry name" value="TETRATRICOPEPTIDE REPEAT PROTEIN 6"/>
    <property type="match status" value="1"/>
</dbReference>
<evidence type="ECO:0000313" key="5">
    <source>
        <dbReference type="Proteomes" id="UP001198830"/>
    </source>
</evidence>
<dbReference type="Proteomes" id="UP001198830">
    <property type="component" value="Unassembled WGS sequence"/>
</dbReference>
<dbReference type="InterPro" id="IPR038765">
    <property type="entry name" value="Papain-like_cys_pep_sf"/>
</dbReference>
<dbReference type="PANTHER" id="PTHR44858:SF1">
    <property type="entry name" value="UDP-N-ACETYLGLUCOSAMINE--PEPTIDE N-ACETYLGLUCOSAMINYLTRANSFERASE SPINDLY-RELATED"/>
    <property type="match status" value="1"/>
</dbReference>
<protein>
    <submittedName>
        <fullName evidence="4">DUF3857 domain-containing protein</fullName>
    </submittedName>
</protein>
<evidence type="ECO:0000313" key="4">
    <source>
        <dbReference type="EMBL" id="MCC4231815.1"/>
    </source>
</evidence>
<keyword evidence="2" id="KW-0802">TPR repeat</keyword>
<evidence type="ECO:0000259" key="3">
    <source>
        <dbReference type="Pfam" id="PF12969"/>
    </source>
</evidence>
<evidence type="ECO:0000256" key="2">
    <source>
        <dbReference type="ARBA" id="ARBA00022803"/>
    </source>
</evidence>
<dbReference type="Gene3D" id="1.25.40.10">
    <property type="entry name" value="Tetratricopeptide repeat domain"/>
    <property type="match status" value="2"/>
</dbReference>
<organism evidence="4 5">
    <name type="scientific">Sphingobium soli</name>
    <dbReference type="NCBI Taxonomy" id="1591116"/>
    <lineage>
        <taxon>Bacteria</taxon>
        <taxon>Pseudomonadati</taxon>
        <taxon>Pseudomonadota</taxon>
        <taxon>Alphaproteobacteria</taxon>
        <taxon>Sphingomonadales</taxon>
        <taxon>Sphingomonadaceae</taxon>
        <taxon>Sphingobium</taxon>
    </lineage>
</organism>
<proteinExistence type="predicted"/>
<comment type="caution">
    <text evidence="4">The sequence shown here is derived from an EMBL/GenBank/DDBJ whole genome shotgun (WGS) entry which is preliminary data.</text>
</comment>
<gene>
    <name evidence="4" type="ORF">LL253_03810</name>
</gene>
<keyword evidence="1" id="KW-0677">Repeat</keyword>
<dbReference type="InterPro" id="IPR024618">
    <property type="entry name" value="DUF3857"/>
</dbReference>